<dbReference type="InterPro" id="IPR042470">
    <property type="entry name" value="RMI1_N_C_sf"/>
</dbReference>
<evidence type="ECO:0000313" key="5">
    <source>
        <dbReference type="EMBL" id="CAH0385920.1"/>
    </source>
</evidence>
<dbReference type="Pfam" id="PF08585">
    <property type="entry name" value="RMI1_N_C"/>
    <property type="match status" value="1"/>
</dbReference>
<accession>A0A9P0F1P7</accession>
<dbReference type="Proteomes" id="UP001152759">
    <property type="component" value="Chromosome 2"/>
</dbReference>
<gene>
    <name evidence="5" type="ORF">BEMITA_LOCUS5095</name>
</gene>
<feature type="compositionally biased region" description="Polar residues" evidence="3">
    <location>
        <begin position="710"/>
        <end position="719"/>
    </location>
</feature>
<organism evidence="5 6">
    <name type="scientific">Bemisia tabaci</name>
    <name type="common">Sweetpotato whitefly</name>
    <name type="synonym">Aleurodes tabaci</name>
    <dbReference type="NCBI Taxonomy" id="7038"/>
    <lineage>
        <taxon>Eukaryota</taxon>
        <taxon>Metazoa</taxon>
        <taxon>Ecdysozoa</taxon>
        <taxon>Arthropoda</taxon>
        <taxon>Hexapoda</taxon>
        <taxon>Insecta</taxon>
        <taxon>Pterygota</taxon>
        <taxon>Neoptera</taxon>
        <taxon>Paraneoptera</taxon>
        <taxon>Hemiptera</taxon>
        <taxon>Sternorrhyncha</taxon>
        <taxon>Aleyrodoidea</taxon>
        <taxon>Aleyrodidae</taxon>
        <taxon>Aleyrodinae</taxon>
        <taxon>Bemisia</taxon>
    </lineage>
</organism>
<evidence type="ECO:0000313" key="6">
    <source>
        <dbReference type="Proteomes" id="UP001152759"/>
    </source>
</evidence>
<dbReference type="PANTHER" id="PTHR13681">
    <property type="entry name" value="SURVIVAL OF MOTOR NEURON-RELATED-SPLICING FACTOR 30-RELATED"/>
    <property type="match status" value="1"/>
</dbReference>
<reference evidence="5" key="1">
    <citation type="submission" date="2021-12" db="EMBL/GenBank/DDBJ databases">
        <authorList>
            <person name="King R."/>
        </authorList>
    </citation>
    <scope>NUCLEOTIDE SEQUENCE</scope>
</reference>
<dbReference type="AlphaFoldDB" id="A0A9P0F1P7"/>
<keyword evidence="2" id="KW-0539">Nucleus</keyword>
<feature type="compositionally biased region" description="Basic and acidic residues" evidence="3">
    <location>
        <begin position="193"/>
        <end position="209"/>
    </location>
</feature>
<evidence type="ECO:0000256" key="2">
    <source>
        <dbReference type="ARBA" id="ARBA00023242"/>
    </source>
</evidence>
<evidence type="ECO:0000259" key="4">
    <source>
        <dbReference type="Pfam" id="PF08585"/>
    </source>
</evidence>
<sequence>MNHTKDRHQRSQFPANITVDNLEAPPEEALNVDLKEVVIPGVYPDKLNGDFSKTYLVQIKKIVEIGPNKVLNGVGSHHRSLLLLLSDGHATHKALEVGEIPGISLNTRPGTKVILFGPKLKIVGNSFMYLDSSMARVVGGGISELNAKWEMTKSLENRCRDNTSREGGPPAWAPFGEKINKDSLKVTKASAPVKDEKKNPTFDLQRKDAILTATRSSHPKKTNVEEKMKSEKNGKNYRDQFQRQNHNKAETGSLSQLGRKSAPSKHTTVNSRSSDKDPNDCPSRSQSNNNNSYQYRKISPKHSAPKEPIKIAQKEQPVQPKHDPMEEVAQMKSSFHESSPPISSFHEQFLQPPPNFTNCHQETVQSNPKGFSKSSYPKNQSNITTSLDAVTDSATFPIPSQSFTASSFSNNLSNQSFNQNDYYIQNSVSLSAKNEFDYTSLPLSSQSVVPFPNSQYASDVNHIQNYGNPSYFEPSLQPPLPTLKKNDFAENCIPSQALVFSSSSFSDGRTQNSIPRYIPSSYNPMKGPYGRTQFSEPPPNTFNSHTYRSNTVDGSLQNWIPHVETENEIQPYLYMKTNYNVVPSQSPPVQLEYDNQTQVYGRSNFCGTNNDSQKRQNECAPSYQINTNNSNESLQYRARKFDDNTVPQPYTYNRGSHFSEGAFHRKNNDEAHRGSQRQYIRPLSKPNQQPRAPNMRGARGRGFSHPRQPRFSSPTSQPGVLSEYFDTKLHINTG</sequence>
<dbReference type="OrthoDB" id="434939at2759"/>
<protein>
    <recommendedName>
        <fullName evidence="4">RecQ mediated genome instability protein 1 OB-fold domain-containing protein</fullName>
    </recommendedName>
</protein>
<feature type="compositionally biased region" description="Polar residues" evidence="3">
    <location>
        <begin position="250"/>
        <end position="272"/>
    </location>
</feature>
<feature type="compositionally biased region" description="Low complexity" evidence="3">
    <location>
        <begin position="283"/>
        <end position="296"/>
    </location>
</feature>
<proteinExistence type="predicted"/>
<feature type="compositionally biased region" description="Basic residues" evidence="3">
    <location>
        <begin position="698"/>
        <end position="708"/>
    </location>
</feature>
<feature type="region of interest" description="Disordered" evidence="3">
    <location>
        <begin position="189"/>
        <end position="308"/>
    </location>
</feature>
<feature type="region of interest" description="Disordered" evidence="3">
    <location>
        <begin position="668"/>
        <end position="721"/>
    </location>
</feature>
<feature type="compositionally biased region" description="Basic and acidic residues" evidence="3">
    <location>
        <begin position="222"/>
        <end position="241"/>
    </location>
</feature>
<name>A0A9P0F1P7_BEMTA</name>
<feature type="domain" description="RecQ mediated genome instability protein 1 OB-fold" evidence="4">
    <location>
        <begin position="77"/>
        <end position="150"/>
    </location>
</feature>
<dbReference type="Gene3D" id="2.40.50.770">
    <property type="entry name" value="RecQ-mediated genome instability protein Rmi1, C-terminal domain"/>
    <property type="match status" value="1"/>
</dbReference>
<keyword evidence="6" id="KW-1185">Reference proteome</keyword>
<comment type="subcellular location">
    <subcellularLocation>
        <location evidence="1">Nucleus</location>
    </subcellularLocation>
</comment>
<dbReference type="KEGG" id="btab:109036065"/>
<evidence type="ECO:0000256" key="1">
    <source>
        <dbReference type="ARBA" id="ARBA00004123"/>
    </source>
</evidence>
<dbReference type="EMBL" id="OU963863">
    <property type="protein sequence ID" value="CAH0385920.1"/>
    <property type="molecule type" value="Genomic_DNA"/>
</dbReference>
<evidence type="ECO:0000256" key="3">
    <source>
        <dbReference type="SAM" id="MobiDB-lite"/>
    </source>
</evidence>
<dbReference type="GO" id="GO:0005634">
    <property type="term" value="C:nucleus"/>
    <property type="evidence" value="ECO:0007669"/>
    <property type="project" value="UniProtKB-SubCell"/>
</dbReference>
<dbReference type="InterPro" id="IPR013894">
    <property type="entry name" value="RMI1_OB"/>
</dbReference>
<dbReference type="PANTHER" id="PTHR13681:SF24">
    <property type="entry name" value="TUDOR DOMAIN-CONTAINING PROTEIN 3"/>
    <property type="match status" value="1"/>
</dbReference>